<proteinExistence type="predicted"/>
<evidence type="ECO:0000256" key="2">
    <source>
        <dbReference type="ARBA" id="ARBA00022723"/>
    </source>
</evidence>
<name>A0A1E4TR10_PACTA</name>
<dbReference type="PROSITE" id="PS50048">
    <property type="entry name" value="ZN2_CY6_FUNGAL_2"/>
    <property type="match status" value="1"/>
</dbReference>
<dbReference type="Pfam" id="PF00172">
    <property type="entry name" value="Zn_clus"/>
    <property type="match status" value="1"/>
</dbReference>
<keyword evidence="5" id="KW-0238">DNA-binding</keyword>
<keyword evidence="2" id="KW-0479">Metal-binding</keyword>
<evidence type="ECO:0000259" key="11">
    <source>
        <dbReference type="PROSITE" id="PS50048"/>
    </source>
</evidence>
<evidence type="ECO:0000256" key="6">
    <source>
        <dbReference type="ARBA" id="ARBA00023144"/>
    </source>
</evidence>
<evidence type="ECO:0000313" key="12">
    <source>
        <dbReference type="EMBL" id="ODV94177.1"/>
    </source>
</evidence>
<dbReference type="InterPro" id="IPR007219">
    <property type="entry name" value="XnlR_reg_dom"/>
</dbReference>
<keyword evidence="8" id="KW-0804">Transcription</keyword>
<dbReference type="Proteomes" id="UP000094236">
    <property type="component" value="Unassembled WGS sequence"/>
</dbReference>
<dbReference type="GO" id="GO:0006012">
    <property type="term" value="P:galactose metabolic process"/>
    <property type="evidence" value="ECO:0007669"/>
    <property type="project" value="UniProtKB-KW"/>
</dbReference>
<dbReference type="PANTHER" id="PTHR47424:SF2">
    <property type="entry name" value="TRANSCRIPTION FACTOR DOMAIN-CONTAINING PROTEIN-RELATED"/>
    <property type="match status" value="1"/>
</dbReference>
<feature type="domain" description="Zn(2)-C6 fungal-type" evidence="11">
    <location>
        <begin position="5"/>
        <end position="35"/>
    </location>
</feature>
<dbReference type="PANTHER" id="PTHR47424">
    <property type="entry name" value="REGULATORY PROTEIN GAL4"/>
    <property type="match status" value="1"/>
</dbReference>
<dbReference type="PROSITE" id="PS00463">
    <property type="entry name" value="ZN2_CY6_FUNGAL_1"/>
    <property type="match status" value="1"/>
</dbReference>
<protein>
    <recommendedName>
        <fullName evidence="11">Zn(2)-C6 fungal-type domain-containing protein</fullName>
    </recommendedName>
</protein>
<evidence type="ECO:0000256" key="4">
    <source>
        <dbReference type="ARBA" id="ARBA00023015"/>
    </source>
</evidence>
<dbReference type="EMBL" id="KV454016">
    <property type="protein sequence ID" value="ODV94177.1"/>
    <property type="molecule type" value="Genomic_DNA"/>
</dbReference>
<dbReference type="GO" id="GO:0005634">
    <property type="term" value="C:nucleus"/>
    <property type="evidence" value="ECO:0007669"/>
    <property type="project" value="UniProtKB-SubCell"/>
</dbReference>
<keyword evidence="4" id="KW-0805">Transcription regulation</keyword>
<dbReference type="GO" id="GO:0006351">
    <property type="term" value="P:DNA-templated transcription"/>
    <property type="evidence" value="ECO:0007669"/>
    <property type="project" value="InterPro"/>
</dbReference>
<dbReference type="InterPro" id="IPR005600">
    <property type="entry name" value="Gal4_dimer_dom"/>
</dbReference>
<dbReference type="Pfam" id="PF03902">
    <property type="entry name" value="Gal4_dimer"/>
    <property type="match status" value="1"/>
</dbReference>
<dbReference type="Gene3D" id="4.10.240.10">
    <property type="entry name" value="Zn(2)-C6 fungal-type DNA-binding domain"/>
    <property type="match status" value="1"/>
</dbReference>
<dbReference type="AlphaFoldDB" id="A0A1E4TR10"/>
<evidence type="ECO:0000256" key="7">
    <source>
        <dbReference type="ARBA" id="ARBA00023159"/>
    </source>
</evidence>
<dbReference type="GO" id="GO:0008270">
    <property type="term" value="F:zinc ion binding"/>
    <property type="evidence" value="ECO:0007669"/>
    <property type="project" value="InterPro"/>
</dbReference>
<keyword evidence="13" id="KW-1185">Reference proteome</keyword>
<gene>
    <name evidence="12" type="ORF">PACTADRAFT_22871</name>
</gene>
<dbReference type="CDD" id="cd14654">
    <property type="entry name" value="ZIP_Gal4"/>
    <property type="match status" value="1"/>
</dbReference>
<evidence type="ECO:0000256" key="5">
    <source>
        <dbReference type="ARBA" id="ARBA00023125"/>
    </source>
</evidence>
<dbReference type="SMART" id="SM00906">
    <property type="entry name" value="Fungal_trans"/>
    <property type="match status" value="1"/>
</dbReference>
<dbReference type="InterPro" id="IPR036864">
    <property type="entry name" value="Zn2-C6_fun-type_DNA-bd_sf"/>
</dbReference>
<evidence type="ECO:0000256" key="10">
    <source>
        <dbReference type="ARBA" id="ARBA00023277"/>
    </source>
</evidence>
<dbReference type="InterPro" id="IPR001138">
    <property type="entry name" value="Zn2Cys6_DnaBD"/>
</dbReference>
<evidence type="ECO:0000256" key="3">
    <source>
        <dbReference type="ARBA" id="ARBA00022833"/>
    </source>
</evidence>
<comment type="subcellular location">
    <subcellularLocation>
        <location evidence="1">Nucleus</location>
    </subcellularLocation>
</comment>
<accession>A0A1E4TR10</accession>
<dbReference type="GO" id="GO:0000978">
    <property type="term" value="F:RNA polymerase II cis-regulatory region sequence-specific DNA binding"/>
    <property type="evidence" value="ECO:0007669"/>
    <property type="project" value="TreeGrafter"/>
</dbReference>
<keyword evidence="10" id="KW-0119">Carbohydrate metabolism</keyword>
<sequence>PIEQACDSCRKRKLRCSKEYPKCSKCIQHSWDCKYSPRMVRSPLTRAHLTSVENKCRDLETLLSRLLPPNENLDDLLAKGASNSDNDDDDDDYLLLAEENESNSSSSIFDKRNSITSLSSIPPNDMMTAATTTAANSSSSSGMTSPCLQSMNTVDGMAAFSFNSDGTPNNAGYFGLASSSALLRTLKIDDEDNEDDEDGVASGDFDMLLDADYPQEVFNAHSKERKNLVSKKGAIEKQLNSKFVQDQFIAAYFKYYHTSYPFIHRDTFIKQYIREIPVKDEQTFSMLVNTVLAIGAWCINGENSKIDLFYYKKVKKTLKKINVFEIGNVMLLECYMLLSNYTQKRNKPNTGWNYLGLAVRMAMSLGLHKEFNLNSSDSRTVKANLLNLEIRRRLWWGIYIFDAGAAITFGRPINLPSIDMIDINEVSNINDEELNEIMLSDNDIISSESLQKPYPTVYSGLKYQTRFTILASSIYNRLISKPAPTAAECLQLNQELNCFIANLPLYFSEDKAVAHANFLKITPKDLYNKKKEIPQWFELARNRLIWRYKNLQIILFRAFIWQRVIGVKNPEILSQSKSKEGKECRDICLRASHETICSIEEYIASNESSIISIWYCTYFLFQAVLIPIVCLCSEPENTKYNENWMHDINLSKNILAKLSRFNQLAVKFIKVIDRLCSSFMKFENSTLNRDNLD</sequence>
<keyword evidence="7" id="KW-0010">Activator</keyword>
<dbReference type="CDD" id="cd12148">
    <property type="entry name" value="fungal_TF_MHR"/>
    <property type="match status" value="1"/>
</dbReference>
<organism evidence="12 13">
    <name type="scientific">Pachysolen tannophilus NRRL Y-2460</name>
    <dbReference type="NCBI Taxonomy" id="669874"/>
    <lineage>
        <taxon>Eukaryota</taxon>
        <taxon>Fungi</taxon>
        <taxon>Dikarya</taxon>
        <taxon>Ascomycota</taxon>
        <taxon>Saccharomycotina</taxon>
        <taxon>Pichiomycetes</taxon>
        <taxon>Pachysolenaceae</taxon>
        <taxon>Pachysolen</taxon>
    </lineage>
</organism>
<dbReference type="GO" id="GO:0000435">
    <property type="term" value="P:positive regulation of transcription from RNA polymerase II promoter by galactose"/>
    <property type="evidence" value="ECO:0007669"/>
    <property type="project" value="TreeGrafter"/>
</dbReference>
<dbReference type="STRING" id="669874.A0A1E4TR10"/>
<dbReference type="Gene3D" id="1.20.5.170">
    <property type="match status" value="1"/>
</dbReference>
<dbReference type="InterPro" id="IPR051127">
    <property type="entry name" value="Fungal_SecMet_Regulators"/>
</dbReference>
<evidence type="ECO:0000256" key="9">
    <source>
        <dbReference type="ARBA" id="ARBA00023242"/>
    </source>
</evidence>
<evidence type="ECO:0000256" key="1">
    <source>
        <dbReference type="ARBA" id="ARBA00004123"/>
    </source>
</evidence>
<keyword evidence="6" id="KW-0299">Galactose metabolism</keyword>
<keyword evidence="3" id="KW-0862">Zinc</keyword>
<dbReference type="OrthoDB" id="3364175at2759"/>
<dbReference type="SMART" id="SM00066">
    <property type="entry name" value="GAL4"/>
    <property type="match status" value="1"/>
</dbReference>
<dbReference type="FunFam" id="4.10.240.10:FF:000009">
    <property type="entry name" value="C6 transcription factor (Gal4)"/>
    <property type="match status" value="1"/>
</dbReference>
<dbReference type="GO" id="GO:0000981">
    <property type="term" value="F:DNA-binding transcription factor activity, RNA polymerase II-specific"/>
    <property type="evidence" value="ECO:0007669"/>
    <property type="project" value="InterPro"/>
</dbReference>
<feature type="non-terminal residue" evidence="12">
    <location>
        <position position="693"/>
    </location>
</feature>
<dbReference type="CDD" id="cd00067">
    <property type="entry name" value="GAL4"/>
    <property type="match status" value="1"/>
</dbReference>
<feature type="non-terminal residue" evidence="12">
    <location>
        <position position="1"/>
    </location>
</feature>
<keyword evidence="9" id="KW-0539">Nucleus</keyword>
<reference evidence="13" key="1">
    <citation type="submission" date="2016-05" db="EMBL/GenBank/DDBJ databases">
        <title>Comparative genomics of biotechnologically important yeasts.</title>
        <authorList>
            <consortium name="DOE Joint Genome Institute"/>
            <person name="Riley R."/>
            <person name="Haridas S."/>
            <person name="Wolfe K.H."/>
            <person name="Lopes M.R."/>
            <person name="Hittinger C.T."/>
            <person name="Goker M."/>
            <person name="Salamov A."/>
            <person name="Wisecaver J."/>
            <person name="Long T.M."/>
            <person name="Aerts A.L."/>
            <person name="Barry K."/>
            <person name="Choi C."/>
            <person name="Clum A."/>
            <person name="Coughlan A.Y."/>
            <person name="Deshpande S."/>
            <person name="Douglass A.P."/>
            <person name="Hanson S.J."/>
            <person name="Klenk H.-P."/>
            <person name="Labutti K."/>
            <person name="Lapidus A."/>
            <person name="Lindquist E."/>
            <person name="Lipzen A."/>
            <person name="Meier-Kolthoff J.P."/>
            <person name="Ohm R.A."/>
            <person name="Otillar R.P."/>
            <person name="Pangilinan J."/>
            <person name="Peng Y."/>
            <person name="Rokas A."/>
            <person name="Rosa C.A."/>
            <person name="Scheuner C."/>
            <person name="Sibirny A.A."/>
            <person name="Slot J.C."/>
            <person name="Stielow J.B."/>
            <person name="Sun H."/>
            <person name="Kurtzman C.P."/>
            <person name="Blackwell M."/>
            <person name="Grigoriev I.V."/>
            <person name="Jeffries T.W."/>
        </authorList>
    </citation>
    <scope>NUCLEOTIDE SEQUENCE [LARGE SCALE GENOMIC DNA]</scope>
    <source>
        <strain evidence="13">NRRL Y-2460</strain>
    </source>
</reference>
<evidence type="ECO:0000313" key="13">
    <source>
        <dbReference type="Proteomes" id="UP000094236"/>
    </source>
</evidence>
<dbReference type="SUPFAM" id="SSF57701">
    <property type="entry name" value="Zn2/Cys6 DNA-binding domain"/>
    <property type="match status" value="1"/>
</dbReference>
<dbReference type="Pfam" id="PF04082">
    <property type="entry name" value="Fungal_trans"/>
    <property type="match status" value="1"/>
</dbReference>
<evidence type="ECO:0000256" key="8">
    <source>
        <dbReference type="ARBA" id="ARBA00023163"/>
    </source>
</evidence>